<evidence type="ECO:0000256" key="7">
    <source>
        <dbReference type="SAM" id="MobiDB-lite"/>
    </source>
</evidence>
<dbReference type="FunFam" id="1.10.225.10:FF:000002">
    <property type="entry name" value="prosaposin isoform X2"/>
    <property type="match status" value="3"/>
</dbReference>
<keyword evidence="2" id="KW-0964">Secreted</keyword>
<dbReference type="SMART" id="SM00741">
    <property type="entry name" value="SapB"/>
    <property type="match status" value="4"/>
</dbReference>
<evidence type="ECO:0000313" key="12">
    <source>
        <dbReference type="Proteomes" id="UP000001811"/>
    </source>
</evidence>
<dbReference type="PANTHER" id="PTHR11480:SF39">
    <property type="entry name" value="PROACTIVATOR POLYPEPTIDE-LIKE 1"/>
    <property type="match status" value="1"/>
</dbReference>
<gene>
    <name evidence="11" type="primary">PSAPL1</name>
</gene>
<dbReference type="InterPro" id="IPR008139">
    <property type="entry name" value="SaposinB_dom"/>
</dbReference>
<dbReference type="GO" id="GO:0019216">
    <property type="term" value="P:regulation of lipid metabolic process"/>
    <property type="evidence" value="ECO:0007669"/>
    <property type="project" value="TreeGrafter"/>
</dbReference>
<dbReference type="GO" id="GO:0005829">
    <property type="term" value="C:cytosol"/>
    <property type="evidence" value="ECO:0007669"/>
    <property type="project" value="Ensembl"/>
</dbReference>
<reference evidence="11" key="3">
    <citation type="submission" date="2025-09" db="UniProtKB">
        <authorList>
            <consortium name="Ensembl"/>
        </authorList>
    </citation>
    <scope>IDENTIFICATION</scope>
    <source>
        <strain evidence="11">Thorbecke</strain>
    </source>
</reference>
<keyword evidence="6" id="KW-0325">Glycoprotein</keyword>
<evidence type="ECO:0000256" key="3">
    <source>
        <dbReference type="ARBA" id="ARBA00022729"/>
    </source>
</evidence>
<dbReference type="InterPro" id="IPR011001">
    <property type="entry name" value="Saposin-like"/>
</dbReference>
<dbReference type="GeneTree" id="ENSGT00940000164031"/>
<feature type="domain" description="Saposin A-type" evidence="10">
    <location>
        <begin position="464"/>
        <end position="504"/>
    </location>
</feature>
<dbReference type="PRINTS" id="PR01797">
    <property type="entry name" value="SAPOSIN"/>
</dbReference>
<keyword evidence="3 8" id="KW-0732">Signal</keyword>
<feature type="region of interest" description="Disordered" evidence="7">
    <location>
        <begin position="555"/>
        <end position="584"/>
    </location>
</feature>
<dbReference type="GO" id="GO:0060742">
    <property type="term" value="P:epithelial cell differentiation involved in prostate gland development"/>
    <property type="evidence" value="ECO:0007669"/>
    <property type="project" value="TreeGrafter"/>
</dbReference>
<evidence type="ECO:0000313" key="11">
    <source>
        <dbReference type="Ensembl" id="ENSOCUP00000020269.3"/>
    </source>
</evidence>
<feature type="domain" description="Saposin A-type" evidence="10">
    <location>
        <begin position="19"/>
        <end position="59"/>
    </location>
</feature>
<dbReference type="InterPro" id="IPR007856">
    <property type="entry name" value="SapB_1"/>
</dbReference>
<organism evidence="11 12">
    <name type="scientific">Oryctolagus cuniculus</name>
    <name type="common">Rabbit</name>
    <dbReference type="NCBI Taxonomy" id="9986"/>
    <lineage>
        <taxon>Eukaryota</taxon>
        <taxon>Metazoa</taxon>
        <taxon>Chordata</taxon>
        <taxon>Craniata</taxon>
        <taxon>Vertebrata</taxon>
        <taxon>Euteleostomi</taxon>
        <taxon>Mammalia</taxon>
        <taxon>Eutheria</taxon>
        <taxon>Euarchontoglires</taxon>
        <taxon>Glires</taxon>
        <taxon>Lagomorpha</taxon>
        <taxon>Leporidae</taxon>
        <taxon>Oryctolagus</taxon>
    </lineage>
</organism>
<feature type="domain" description="Saposin B-type" evidence="9">
    <location>
        <begin position="380"/>
        <end position="461"/>
    </location>
</feature>
<protein>
    <submittedName>
        <fullName evidence="11">Prosaposin like 1</fullName>
    </submittedName>
</protein>
<dbReference type="Pfam" id="PF03489">
    <property type="entry name" value="SapB_2"/>
    <property type="match status" value="2"/>
</dbReference>
<dbReference type="FunCoup" id="G1TT99">
    <property type="interactions" value="25"/>
</dbReference>
<dbReference type="GO" id="GO:0005764">
    <property type="term" value="C:lysosome"/>
    <property type="evidence" value="ECO:0007669"/>
    <property type="project" value="InterPro"/>
</dbReference>
<dbReference type="Gene3D" id="1.10.225.10">
    <property type="entry name" value="Saposin-like"/>
    <property type="match status" value="4"/>
</dbReference>
<feature type="chain" id="PRO_5023812035" evidence="8">
    <location>
        <begin position="18"/>
        <end position="612"/>
    </location>
</feature>
<dbReference type="SMR" id="G1TT99"/>
<feature type="domain" description="Saposin B-type" evidence="9">
    <location>
        <begin position="281"/>
        <end position="361"/>
    </location>
</feature>
<dbReference type="GO" id="GO:0006665">
    <property type="term" value="P:sphingolipid metabolic process"/>
    <property type="evidence" value="ECO:0007669"/>
    <property type="project" value="InterPro"/>
</dbReference>
<dbReference type="GO" id="GO:0005576">
    <property type="term" value="C:extracellular region"/>
    <property type="evidence" value="ECO:0007669"/>
    <property type="project" value="UniProtKB-SubCell"/>
</dbReference>
<dbReference type="Pfam" id="PF05184">
    <property type="entry name" value="SapB_1"/>
    <property type="match status" value="1"/>
</dbReference>
<dbReference type="PROSITE" id="PS50015">
    <property type="entry name" value="SAP_B"/>
    <property type="match status" value="4"/>
</dbReference>
<evidence type="ECO:0000256" key="2">
    <source>
        <dbReference type="ARBA" id="ARBA00022525"/>
    </source>
</evidence>
<feature type="domain" description="Saposin B-type" evidence="9">
    <location>
        <begin position="180"/>
        <end position="258"/>
    </location>
</feature>
<sequence>MLCALLLLPGLLGAGTASPMAGPQLCARGSAEWCRDLQVAASCGAIGHCRSTVWSQPTARSLPCDVCRAVAAATADGLNPEATGADSLAAMTKTCEWLRSQESSARCKRTVAAHSPAVLSLLGGGPDAAPARVCTALALCEPLQRHLAAPGPLSQEDAAQVAAPFLANGALSFHPPPVPEGAVCRDCVRLVARLQDALQANVSLAEVDTGKQCESLGPGLGLLCDNYLRQVSVPAERSLRLLSPRDICGKGGFCEQPPPAGRDPSLELVLPGKKSEVQMKAGLTCEVCLDVVQELDRWLLSNRTEDLIDHALERVCAMMPTSMVQQCVSFVDTYSPSLVQLVAQVSPERVCTAIRLCNRRRRARATHGEPLPPSPGEETQGSFCGSCRRLLGVSSQNLERYSTRRDILNAFKGGCSILPLPYKLQCTRFVTQYQPIVIQSLREMMDPVTVCSKLGACHGPRAPVLLGTDQCVLGPSFWCGSLEAAEMCGATQHCQRLVWQQEAARVPRAPHCARVIKQSLQTASAHFHSRGAPVGLPQNSAVAGVGVRLQVRFSKTRTAASSHPRTTHPRQRLCPQGPHPGPAGRLLTLCDKSQDVPGHGRRVLHTDTIPAP</sequence>
<dbReference type="Ensembl" id="ENSOCUT00000017397.4">
    <property type="protein sequence ID" value="ENSOCUP00000020269.3"/>
    <property type="gene ID" value="ENSOCUG00000017398.4"/>
</dbReference>
<keyword evidence="4" id="KW-0677">Repeat</keyword>
<dbReference type="Pfam" id="PF02199">
    <property type="entry name" value="SapA"/>
    <property type="match status" value="2"/>
</dbReference>
<dbReference type="InterPro" id="IPR008138">
    <property type="entry name" value="SapB_2"/>
</dbReference>
<dbReference type="InterPro" id="IPR003119">
    <property type="entry name" value="SAP_A"/>
</dbReference>
<evidence type="ECO:0000256" key="4">
    <source>
        <dbReference type="ARBA" id="ARBA00022737"/>
    </source>
</evidence>
<dbReference type="Bgee" id="ENSOCUG00000017398">
    <property type="expression patterns" value="Expressed in zone of skin and 3 other cell types or tissues"/>
</dbReference>
<comment type="subcellular location">
    <subcellularLocation>
        <location evidence="1">Secreted</location>
    </subcellularLocation>
</comment>
<dbReference type="SMART" id="SM00162">
    <property type="entry name" value="SAPA"/>
    <property type="match status" value="2"/>
</dbReference>
<evidence type="ECO:0000256" key="6">
    <source>
        <dbReference type="ARBA" id="ARBA00023180"/>
    </source>
</evidence>
<reference evidence="11 12" key="1">
    <citation type="journal article" date="2011" name="Nature">
        <title>A high-resolution map of human evolutionary constraint using 29 mammals.</title>
        <authorList>
            <person name="Lindblad-Toh K."/>
            <person name="Garber M."/>
            <person name="Zuk O."/>
            <person name="Lin M.F."/>
            <person name="Parker B.J."/>
            <person name="Washietl S."/>
            <person name="Kheradpour P."/>
            <person name="Ernst J."/>
            <person name="Jordan G."/>
            <person name="Mauceli E."/>
            <person name="Ward L.D."/>
            <person name="Lowe C.B."/>
            <person name="Holloway A.K."/>
            <person name="Clamp M."/>
            <person name="Gnerre S."/>
            <person name="Alfoldi J."/>
            <person name="Beal K."/>
            <person name="Chang J."/>
            <person name="Clawson H."/>
            <person name="Cuff J."/>
            <person name="Di Palma F."/>
            <person name="Fitzgerald S."/>
            <person name="Flicek P."/>
            <person name="Guttman M."/>
            <person name="Hubisz M.J."/>
            <person name="Jaffe D.B."/>
            <person name="Jungreis I."/>
            <person name="Kent W.J."/>
            <person name="Kostka D."/>
            <person name="Lara M."/>
            <person name="Martins A.L."/>
            <person name="Massingham T."/>
            <person name="Moltke I."/>
            <person name="Raney B.J."/>
            <person name="Rasmussen M.D."/>
            <person name="Robinson J."/>
            <person name="Stark A."/>
            <person name="Vilella A.J."/>
            <person name="Wen J."/>
            <person name="Xie X."/>
            <person name="Zody M.C."/>
            <person name="Baldwin J."/>
            <person name="Bloom T."/>
            <person name="Chin C.W."/>
            <person name="Heiman D."/>
            <person name="Nicol R."/>
            <person name="Nusbaum C."/>
            <person name="Young S."/>
            <person name="Wilkinson J."/>
            <person name="Worley K.C."/>
            <person name="Kovar C.L."/>
            <person name="Muzny D.M."/>
            <person name="Gibbs R.A."/>
            <person name="Cree A."/>
            <person name="Dihn H.H."/>
            <person name="Fowler G."/>
            <person name="Jhangiani S."/>
            <person name="Joshi V."/>
            <person name="Lee S."/>
            <person name="Lewis L.R."/>
            <person name="Nazareth L.V."/>
            <person name="Okwuonu G."/>
            <person name="Santibanez J."/>
            <person name="Warren W.C."/>
            <person name="Mardis E.R."/>
            <person name="Weinstock G.M."/>
            <person name="Wilson R.K."/>
            <person name="Delehaunty K."/>
            <person name="Dooling D."/>
            <person name="Fronik C."/>
            <person name="Fulton L."/>
            <person name="Fulton B."/>
            <person name="Graves T."/>
            <person name="Minx P."/>
            <person name="Sodergren E."/>
            <person name="Birney E."/>
            <person name="Margulies E.H."/>
            <person name="Herrero J."/>
            <person name="Green E.D."/>
            <person name="Haussler D."/>
            <person name="Siepel A."/>
            <person name="Goldman N."/>
            <person name="Pollard K.S."/>
            <person name="Pedersen J.S."/>
            <person name="Lander E.S."/>
            <person name="Kellis M."/>
        </authorList>
    </citation>
    <scope>NUCLEOTIDE SEQUENCE [LARGE SCALE GENOMIC DNA]</scope>
    <source>
        <strain evidence="12">Thorbecke</strain>
    </source>
</reference>
<dbReference type="PaxDb" id="9986-ENSOCUP00000020269"/>
<dbReference type="HOGENOM" id="CLU_033757_0_0_1"/>
<accession>G1TT99</accession>
<dbReference type="AlphaFoldDB" id="G1TT99"/>
<dbReference type="STRING" id="9986.ENSOCUP00000020269"/>
<dbReference type="Proteomes" id="UP000001811">
    <property type="component" value="Unplaced"/>
</dbReference>
<dbReference type="InParanoid" id="G1TT99"/>
<dbReference type="GO" id="GO:0007193">
    <property type="term" value="P:adenylate cyclase-inhibiting G protein-coupled receptor signaling pathway"/>
    <property type="evidence" value="ECO:0007669"/>
    <property type="project" value="TreeGrafter"/>
</dbReference>
<evidence type="ECO:0000256" key="8">
    <source>
        <dbReference type="SAM" id="SignalP"/>
    </source>
</evidence>
<keyword evidence="12" id="KW-1185">Reference proteome</keyword>
<evidence type="ECO:0000259" key="9">
    <source>
        <dbReference type="PROSITE" id="PS50015"/>
    </source>
</evidence>
<dbReference type="InterPro" id="IPR051428">
    <property type="entry name" value="Sphingo_Act-Surfact_Prot"/>
</dbReference>
<feature type="domain" description="Saposin B-type" evidence="9">
    <location>
        <begin position="60"/>
        <end position="144"/>
    </location>
</feature>
<feature type="signal peptide" evidence="8">
    <location>
        <begin position="1"/>
        <end position="17"/>
    </location>
</feature>
<dbReference type="PROSITE" id="PS51110">
    <property type="entry name" value="SAP_A"/>
    <property type="match status" value="2"/>
</dbReference>
<reference evidence="11" key="2">
    <citation type="submission" date="2025-08" db="UniProtKB">
        <authorList>
            <consortium name="Ensembl"/>
        </authorList>
    </citation>
    <scope>IDENTIFICATION</scope>
    <source>
        <strain evidence="11">Thorbecke</strain>
    </source>
</reference>
<dbReference type="GO" id="GO:0060736">
    <property type="term" value="P:prostate gland growth"/>
    <property type="evidence" value="ECO:0007669"/>
    <property type="project" value="TreeGrafter"/>
</dbReference>
<dbReference type="eggNOG" id="KOG1340">
    <property type="taxonomic scope" value="Eukaryota"/>
</dbReference>
<dbReference type="SUPFAM" id="SSF47862">
    <property type="entry name" value="Saposin"/>
    <property type="match status" value="4"/>
</dbReference>
<keyword evidence="5" id="KW-1015">Disulfide bond</keyword>
<evidence type="ECO:0000256" key="5">
    <source>
        <dbReference type="ARBA" id="ARBA00023157"/>
    </source>
</evidence>
<dbReference type="GO" id="GO:0016020">
    <property type="term" value="C:membrane"/>
    <property type="evidence" value="ECO:0007669"/>
    <property type="project" value="GOC"/>
</dbReference>
<evidence type="ECO:0000259" key="10">
    <source>
        <dbReference type="PROSITE" id="PS51110"/>
    </source>
</evidence>
<name>G1TT99_RABIT</name>
<proteinExistence type="predicted"/>
<dbReference type="PANTHER" id="PTHR11480">
    <property type="entry name" value="SAPOSIN-RELATED"/>
    <property type="match status" value="1"/>
</dbReference>
<dbReference type="InterPro" id="IPR008373">
    <property type="entry name" value="Saposin"/>
</dbReference>
<evidence type="ECO:0000256" key="1">
    <source>
        <dbReference type="ARBA" id="ARBA00004613"/>
    </source>
</evidence>